<organism evidence="1 2">
    <name type="scientific">Durusdinium trenchii</name>
    <dbReference type="NCBI Taxonomy" id="1381693"/>
    <lineage>
        <taxon>Eukaryota</taxon>
        <taxon>Sar</taxon>
        <taxon>Alveolata</taxon>
        <taxon>Dinophyceae</taxon>
        <taxon>Suessiales</taxon>
        <taxon>Symbiodiniaceae</taxon>
        <taxon>Durusdinium</taxon>
    </lineage>
</organism>
<dbReference type="Pfam" id="PF03878">
    <property type="entry name" value="YIF1"/>
    <property type="match status" value="1"/>
</dbReference>
<dbReference type="InterPro" id="IPR005578">
    <property type="entry name" value="Yif1_fam"/>
</dbReference>
<evidence type="ECO:0000313" key="1">
    <source>
        <dbReference type="EMBL" id="CAK9003836.1"/>
    </source>
</evidence>
<dbReference type="PANTHER" id="PTHR14083">
    <property type="entry name" value="YIP1 INTERACTING FACTOR HOMOLOG YIF1 PROTEIN"/>
    <property type="match status" value="1"/>
</dbReference>
<dbReference type="PANTHER" id="PTHR14083:SF0">
    <property type="entry name" value="YIP1D-INTERACTING FACTOR 1, ISOFORM C"/>
    <property type="match status" value="1"/>
</dbReference>
<dbReference type="Proteomes" id="UP001642484">
    <property type="component" value="Unassembled WGS sequence"/>
</dbReference>
<keyword evidence="2" id="KW-1185">Reference proteome</keyword>
<protein>
    <submittedName>
        <fullName evidence="1">Uncharacterized protein</fullName>
    </submittedName>
</protein>
<evidence type="ECO:0000313" key="2">
    <source>
        <dbReference type="Proteomes" id="UP001642484"/>
    </source>
</evidence>
<dbReference type="EMBL" id="CAXAMN010003313">
    <property type="protein sequence ID" value="CAK9003836.1"/>
    <property type="molecule type" value="Genomic_DNA"/>
</dbReference>
<gene>
    <name evidence="1" type="ORF">CCMP2556_LOCUS7434</name>
</gene>
<proteinExistence type="predicted"/>
<name>A0ABP0IPQ8_9DINO</name>
<accession>A0ABP0IPQ8</accession>
<reference evidence="1 2" key="1">
    <citation type="submission" date="2024-02" db="EMBL/GenBank/DDBJ databases">
        <authorList>
            <person name="Chen Y."/>
            <person name="Shah S."/>
            <person name="Dougan E. K."/>
            <person name="Thang M."/>
            <person name="Chan C."/>
        </authorList>
    </citation>
    <scope>NUCLEOTIDE SEQUENCE [LARGE SCALE GENOMIC DNA]</scope>
</reference>
<comment type="caution">
    <text evidence="1">The sequence shown here is derived from an EMBL/GenBank/DDBJ whole genome shotgun (WGS) entry which is preliminary data.</text>
</comment>
<sequence length="314" mass="33978">MDGTDKDLGWEDVGTGGARGVAGRASTAPSGAPEAQGQNISDAVTSAMMNQFARELTSSSMSLWPQFVQTTRRYFNVHHGYVLRKILWQLIPFHSTKKKSSDGELGGDKDWTVRVIDGLEVDIEEPDLYIPTMGFVTYVVLFGMVRGVQEDFSPEVLSATISSTLVVLILELALMKGALFMSGAVNTPTLDLFALLGYKFLYLSLHVGLGLLLGHGATPSGFIYRLLTLGLTGSCAVALWQALRRLARLQPAHGQECVTDMHQMCIKVLPLLQACVCWFLLPSWPKTVALEEVVNLTTAATAAASLSPNATTTL</sequence>